<keyword evidence="1" id="KW-0812">Transmembrane</keyword>
<gene>
    <name evidence="2" type="ORF">LITE_LOCUS7735</name>
</gene>
<feature type="transmembrane region" description="Helical" evidence="1">
    <location>
        <begin position="293"/>
        <end position="316"/>
    </location>
</feature>
<evidence type="ECO:0000256" key="1">
    <source>
        <dbReference type="SAM" id="Phobius"/>
    </source>
</evidence>
<organism evidence="2 3">
    <name type="scientific">Linum tenue</name>
    <dbReference type="NCBI Taxonomy" id="586396"/>
    <lineage>
        <taxon>Eukaryota</taxon>
        <taxon>Viridiplantae</taxon>
        <taxon>Streptophyta</taxon>
        <taxon>Embryophyta</taxon>
        <taxon>Tracheophyta</taxon>
        <taxon>Spermatophyta</taxon>
        <taxon>Magnoliopsida</taxon>
        <taxon>eudicotyledons</taxon>
        <taxon>Gunneridae</taxon>
        <taxon>Pentapetalae</taxon>
        <taxon>rosids</taxon>
        <taxon>fabids</taxon>
        <taxon>Malpighiales</taxon>
        <taxon>Linaceae</taxon>
        <taxon>Linum</taxon>
    </lineage>
</organism>
<evidence type="ECO:0000313" key="3">
    <source>
        <dbReference type="Proteomes" id="UP001154282"/>
    </source>
</evidence>
<reference evidence="2" key="1">
    <citation type="submission" date="2022-08" db="EMBL/GenBank/DDBJ databases">
        <authorList>
            <person name="Gutierrez-Valencia J."/>
        </authorList>
    </citation>
    <scope>NUCLEOTIDE SEQUENCE</scope>
</reference>
<dbReference type="EMBL" id="CAMGYJ010000003">
    <property type="protein sequence ID" value="CAI0392920.1"/>
    <property type="molecule type" value="Genomic_DNA"/>
</dbReference>
<name>A0AAV0I5R6_9ROSI</name>
<dbReference type="PANTHER" id="PTHR33372">
    <property type="match status" value="1"/>
</dbReference>
<sequence>PQPKPKLSYFLPLRKNYAEGGFGALPPALSSSLLRLGISAAGGRQLCFQFGFCYVVRGLIVEMSMSGLAVAPTKCGARAPGLSTSGQRVLAVCSGDRTREKNIGFLPLQRSWATRLVRTFKPRQTYVVKCAMDASYGGDGTDNQSVVFPRIHVRDPYKRLGISREASEDEIQGARNFLIQRYGGHKPSVDAIETAHDKIIMQKFYDRKNPKIDINKKVREVKQSRFVQAVTNRFRTPSTSVIVKTTVAFLVLGALTVLFPTEEGPTLQVAISLVATMYFIYDRLNSRLRATLYGYVLVAAFIFSWLLGTFLMVSIIPPVPIIKGPRSFEVITSLLTYVLLWISSTYLK</sequence>
<dbReference type="InterPro" id="IPR021788">
    <property type="entry name" value="CPP1-like"/>
</dbReference>
<proteinExistence type="predicted"/>
<comment type="caution">
    <text evidence="2">The sequence shown here is derived from an EMBL/GenBank/DDBJ whole genome shotgun (WGS) entry which is preliminary data.</text>
</comment>
<dbReference type="Pfam" id="PF11833">
    <property type="entry name" value="CPP1-like"/>
    <property type="match status" value="1"/>
</dbReference>
<feature type="transmembrane region" description="Helical" evidence="1">
    <location>
        <begin position="265"/>
        <end position="281"/>
    </location>
</feature>
<protein>
    <recommendedName>
        <fullName evidence="4">Protein CHAPERONE-LIKE PROTEIN OF POR1, chloroplastic</fullName>
    </recommendedName>
</protein>
<evidence type="ECO:0000313" key="2">
    <source>
        <dbReference type="EMBL" id="CAI0392920.1"/>
    </source>
</evidence>
<feature type="transmembrane region" description="Helical" evidence="1">
    <location>
        <begin position="328"/>
        <end position="347"/>
    </location>
</feature>
<keyword evidence="3" id="KW-1185">Reference proteome</keyword>
<dbReference type="PANTHER" id="PTHR33372:SF11">
    <property type="entry name" value="DNAJ (DUF3353)"/>
    <property type="match status" value="1"/>
</dbReference>
<evidence type="ECO:0008006" key="4">
    <source>
        <dbReference type="Google" id="ProtNLM"/>
    </source>
</evidence>
<keyword evidence="1" id="KW-1133">Transmembrane helix</keyword>
<keyword evidence="1" id="KW-0472">Membrane</keyword>
<feature type="transmembrane region" description="Helical" evidence="1">
    <location>
        <begin position="241"/>
        <end position="259"/>
    </location>
</feature>
<dbReference type="Proteomes" id="UP001154282">
    <property type="component" value="Unassembled WGS sequence"/>
</dbReference>
<accession>A0AAV0I5R6</accession>
<dbReference type="AlphaFoldDB" id="A0AAV0I5R6"/>
<dbReference type="GO" id="GO:0031969">
    <property type="term" value="C:chloroplast membrane"/>
    <property type="evidence" value="ECO:0007669"/>
    <property type="project" value="TreeGrafter"/>
</dbReference>
<feature type="non-terminal residue" evidence="2">
    <location>
        <position position="1"/>
    </location>
</feature>